<comment type="domain">
    <text evidence="3">Contains a C-terminal catalytic domain, and an N-terminal region which modulates catalytic activity.</text>
</comment>
<dbReference type="PROSITE" id="PS50110">
    <property type="entry name" value="RESPONSE_REGULATORY"/>
    <property type="match status" value="1"/>
</dbReference>
<dbReference type="SUPFAM" id="SSF52738">
    <property type="entry name" value="Methylesterase CheB, C-terminal domain"/>
    <property type="match status" value="1"/>
</dbReference>
<dbReference type="Pfam" id="PF01339">
    <property type="entry name" value="CheB_methylest"/>
    <property type="match status" value="1"/>
</dbReference>
<dbReference type="CDD" id="cd17541">
    <property type="entry name" value="REC_CheB-like"/>
    <property type="match status" value="1"/>
</dbReference>
<dbReference type="Gene3D" id="3.40.50.180">
    <property type="entry name" value="Methylesterase CheB, C-terminal domain"/>
    <property type="match status" value="1"/>
</dbReference>
<dbReference type="PROSITE" id="PS50122">
    <property type="entry name" value="CHEB"/>
    <property type="match status" value="1"/>
</dbReference>
<evidence type="ECO:0000256" key="4">
    <source>
        <dbReference type="PROSITE-ProRule" id="PRU00050"/>
    </source>
</evidence>
<feature type="modified residue" description="4-aspartylphosphate" evidence="3 5">
    <location>
        <position position="60"/>
    </location>
</feature>
<name>A0ABW1EI39_9BACT</name>
<dbReference type="InterPro" id="IPR008248">
    <property type="entry name" value="CheB-like"/>
</dbReference>
<evidence type="ECO:0000256" key="3">
    <source>
        <dbReference type="HAMAP-Rule" id="MF_00099"/>
    </source>
</evidence>
<dbReference type="HAMAP" id="MF_00099">
    <property type="entry name" value="CheB_chemtxs"/>
    <property type="match status" value="1"/>
</dbReference>
<dbReference type="SMART" id="SM00448">
    <property type="entry name" value="REC"/>
    <property type="match status" value="1"/>
</dbReference>
<sequence length="395" mass="41614">MSGFSRPARILIVDDSAVMRSLLRSVLSTDSRLELAGTASDGASGLRAAELLRPDLILLDVEMPIMDGLSTLRQLRARNSRVPVIMCSTLTHRGAKITIEALACGAADYVAKPSGQSSREAAASTLAHDLIPKILALTSTATDVSEQQSTSPVFPAGSRVFAPLPSIAAAAISANNPPAQPTNLSPAAVLIGVSTGGPAALDLILPEIPADFPLPILVVQHMPELFTRLLAERLNSRCPLRVREAAAGEPIRPGHIYIAQGGRHMEVAATATLTTPVDIPPAALRLTSDEPVNHCRPSVDVLFRSAVTVYGPRILALVLTGMGYDGLAGSRLIRQYGGTVFAQDQDTSAVWGMPGAIAQAGLANRILPLSAIATEILRFTSRSQREAVELRESVV</sequence>
<protein>
    <recommendedName>
        <fullName evidence="3">Protein-glutamate methylesterase/protein-glutamine glutaminase</fullName>
        <ecNumber evidence="3">3.1.1.61</ecNumber>
        <ecNumber evidence="3">3.5.1.44</ecNumber>
    </recommendedName>
</protein>
<gene>
    <name evidence="3" type="primary">cheB</name>
    <name evidence="8" type="ORF">ACFPT7_15755</name>
</gene>
<dbReference type="RefSeq" id="WP_263342465.1">
    <property type="nucleotide sequence ID" value="NZ_JAGSYH010000012.1"/>
</dbReference>
<dbReference type="GO" id="GO:0008984">
    <property type="term" value="F:protein-glutamate methylesterase activity"/>
    <property type="evidence" value="ECO:0007669"/>
    <property type="project" value="UniProtKB-EC"/>
</dbReference>
<comment type="catalytic activity">
    <reaction evidence="3">
        <text>L-glutaminyl-[protein] + H2O = L-glutamyl-[protein] + NH4(+)</text>
        <dbReference type="Rhea" id="RHEA:16441"/>
        <dbReference type="Rhea" id="RHEA-COMP:10207"/>
        <dbReference type="Rhea" id="RHEA-COMP:10208"/>
        <dbReference type="ChEBI" id="CHEBI:15377"/>
        <dbReference type="ChEBI" id="CHEBI:28938"/>
        <dbReference type="ChEBI" id="CHEBI:29973"/>
        <dbReference type="ChEBI" id="CHEBI:30011"/>
        <dbReference type="EC" id="3.5.1.44"/>
    </reaction>
</comment>
<feature type="active site" evidence="3 4">
    <location>
        <position position="221"/>
    </location>
</feature>
<dbReference type="InterPro" id="IPR011006">
    <property type="entry name" value="CheY-like_superfamily"/>
</dbReference>
<dbReference type="PANTHER" id="PTHR42872">
    <property type="entry name" value="PROTEIN-GLUTAMATE METHYLESTERASE/PROTEIN-GLUTAMINE GLUTAMINASE"/>
    <property type="match status" value="1"/>
</dbReference>
<evidence type="ECO:0000256" key="2">
    <source>
        <dbReference type="ARBA" id="ARBA00048267"/>
    </source>
</evidence>
<comment type="caution">
    <text evidence="8">The sequence shown here is derived from an EMBL/GenBank/DDBJ whole genome shotgun (WGS) entry which is preliminary data.</text>
</comment>
<dbReference type="EC" id="3.1.1.61" evidence="3"/>
<feature type="domain" description="Response regulatory" evidence="6">
    <location>
        <begin position="9"/>
        <end position="127"/>
    </location>
</feature>
<dbReference type="InterPro" id="IPR035909">
    <property type="entry name" value="CheB_C"/>
</dbReference>
<reference evidence="9" key="1">
    <citation type="journal article" date="2019" name="Int. J. Syst. Evol. Microbiol.">
        <title>The Global Catalogue of Microorganisms (GCM) 10K type strain sequencing project: providing services to taxonomists for standard genome sequencing and annotation.</title>
        <authorList>
            <consortium name="The Broad Institute Genomics Platform"/>
            <consortium name="The Broad Institute Genome Sequencing Center for Infectious Disease"/>
            <person name="Wu L."/>
            <person name="Ma J."/>
        </authorList>
    </citation>
    <scope>NUCLEOTIDE SEQUENCE [LARGE SCALE GENOMIC DNA]</scope>
    <source>
        <strain evidence="9">JCM 4087</strain>
    </source>
</reference>
<keyword evidence="3 5" id="KW-0597">Phosphoprotein</keyword>
<evidence type="ECO:0000256" key="5">
    <source>
        <dbReference type="PROSITE-ProRule" id="PRU00169"/>
    </source>
</evidence>
<evidence type="ECO:0000259" key="6">
    <source>
        <dbReference type="PROSITE" id="PS50110"/>
    </source>
</evidence>
<evidence type="ECO:0000313" key="8">
    <source>
        <dbReference type="EMBL" id="MFC5863763.1"/>
    </source>
</evidence>
<evidence type="ECO:0000313" key="9">
    <source>
        <dbReference type="Proteomes" id="UP001596091"/>
    </source>
</evidence>
<evidence type="ECO:0000256" key="1">
    <source>
        <dbReference type="ARBA" id="ARBA00022801"/>
    </source>
</evidence>
<comment type="catalytic activity">
    <reaction evidence="2 3">
        <text>[protein]-L-glutamate 5-O-methyl ester + H2O = L-glutamyl-[protein] + methanol + H(+)</text>
        <dbReference type="Rhea" id="RHEA:23236"/>
        <dbReference type="Rhea" id="RHEA-COMP:10208"/>
        <dbReference type="Rhea" id="RHEA-COMP:10311"/>
        <dbReference type="ChEBI" id="CHEBI:15377"/>
        <dbReference type="ChEBI" id="CHEBI:15378"/>
        <dbReference type="ChEBI" id="CHEBI:17790"/>
        <dbReference type="ChEBI" id="CHEBI:29973"/>
        <dbReference type="ChEBI" id="CHEBI:82795"/>
        <dbReference type="EC" id="3.1.1.61"/>
    </reaction>
</comment>
<feature type="active site" evidence="3 4">
    <location>
        <position position="194"/>
    </location>
</feature>
<keyword evidence="3 4" id="KW-0145">Chemotaxis</keyword>
<comment type="subcellular location">
    <subcellularLocation>
        <location evidence="3">Cytoplasm</location>
    </subcellularLocation>
</comment>
<dbReference type="EMBL" id="JBHSPH010000006">
    <property type="protein sequence ID" value="MFC5863763.1"/>
    <property type="molecule type" value="Genomic_DNA"/>
</dbReference>
<dbReference type="InterPro" id="IPR001789">
    <property type="entry name" value="Sig_transdc_resp-reg_receiver"/>
</dbReference>
<dbReference type="Gene3D" id="3.40.50.2300">
    <property type="match status" value="1"/>
</dbReference>
<dbReference type="PANTHER" id="PTHR42872:SF3">
    <property type="entry name" value="PROTEIN-GLUTAMATE METHYLESTERASE_PROTEIN-GLUTAMINE GLUTAMINASE 1"/>
    <property type="match status" value="1"/>
</dbReference>
<comment type="function">
    <text evidence="3">Involved in chemotaxis. Part of a chemotaxis signal transduction system that modulates chemotaxis in response to various stimuli. Catalyzes the demethylation of specific methylglutamate residues introduced into the chemoreceptors (methyl-accepting chemotaxis proteins or MCP) by CheR. Also mediates the irreversible deamidation of specific glutamine residues to glutamic acid.</text>
</comment>
<evidence type="ECO:0000259" key="7">
    <source>
        <dbReference type="PROSITE" id="PS50122"/>
    </source>
</evidence>
<proteinExistence type="inferred from homology"/>
<comment type="similarity">
    <text evidence="3">Belongs to the CheB family.</text>
</comment>
<feature type="domain" description="CheB-type methylesterase" evidence="7">
    <location>
        <begin position="189"/>
        <end position="383"/>
    </location>
</feature>
<keyword evidence="3" id="KW-0963">Cytoplasm</keyword>
<dbReference type="Pfam" id="PF00072">
    <property type="entry name" value="Response_reg"/>
    <property type="match status" value="1"/>
</dbReference>
<keyword evidence="9" id="KW-1185">Reference proteome</keyword>
<dbReference type="PIRSF" id="PIRSF000876">
    <property type="entry name" value="RR_chemtxs_CheB"/>
    <property type="match status" value="1"/>
</dbReference>
<comment type="PTM">
    <text evidence="3">Phosphorylated by CheA. Phosphorylation of the N-terminal regulatory domain activates the methylesterase activity.</text>
</comment>
<dbReference type="InterPro" id="IPR000673">
    <property type="entry name" value="Sig_transdc_resp-reg_Me-estase"/>
</dbReference>
<dbReference type="EC" id="3.5.1.44" evidence="3"/>
<organism evidence="8 9">
    <name type="scientific">Acidicapsa dinghuensis</name>
    <dbReference type="NCBI Taxonomy" id="2218256"/>
    <lineage>
        <taxon>Bacteria</taxon>
        <taxon>Pseudomonadati</taxon>
        <taxon>Acidobacteriota</taxon>
        <taxon>Terriglobia</taxon>
        <taxon>Terriglobales</taxon>
        <taxon>Acidobacteriaceae</taxon>
        <taxon>Acidicapsa</taxon>
    </lineage>
</organism>
<dbReference type="CDD" id="cd16432">
    <property type="entry name" value="CheB_Rec"/>
    <property type="match status" value="1"/>
</dbReference>
<dbReference type="NCBIfam" id="NF001965">
    <property type="entry name" value="PRK00742.1"/>
    <property type="match status" value="1"/>
</dbReference>
<accession>A0ABW1EI39</accession>
<keyword evidence="1 3" id="KW-0378">Hydrolase</keyword>
<dbReference type="SUPFAM" id="SSF52172">
    <property type="entry name" value="CheY-like"/>
    <property type="match status" value="1"/>
</dbReference>
<dbReference type="Proteomes" id="UP001596091">
    <property type="component" value="Unassembled WGS sequence"/>
</dbReference>
<feature type="active site" evidence="3 4">
    <location>
        <position position="325"/>
    </location>
</feature>